<organism evidence="3 4">
    <name type="scientific">Ammoniphilus resinae</name>
    <dbReference type="NCBI Taxonomy" id="861532"/>
    <lineage>
        <taxon>Bacteria</taxon>
        <taxon>Bacillati</taxon>
        <taxon>Bacillota</taxon>
        <taxon>Bacilli</taxon>
        <taxon>Bacillales</taxon>
        <taxon>Paenibacillaceae</taxon>
        <taxon>Aneurinibacillus group</taxon>
        <taxon>Ammoniphilus</taxon>
    </lineage>
</organism>
<dbReference type="PANTHER" id="PTHR11934:SF0">
    <property type="entry name" value="RIBOSE-5-PHOSPHATE ISOMERASE"/>
    <property type="match status" value="1"/>
</dbReference>
<dbReference type="InterPro" id="IPR020672">
    <property type="entry name" value="Ribose5P_isomerase_typA_subgr"/>
</dbReference>
<feature type="binding site" evidence="2">
    <location>
        <position position="124"/>
    </location>
    <ligand>
        <name>substrate</name>
    </ligand>
</feature>
<comment type="caution">
    <text evidence="3">The sequence shown here is derived from an EMBL/GenBank/DDBJ whole genome shotgun (WGS) entry which is preliminary data.</text>
</comment>
<proteinExistence type="inferred from homology"/>
<feature type="active site" description="Proton acceptor" evidence="2">
    <location>
        <position position="106"/>
    </location>
</feature>
<evidence type="ECO:0000313" key="4">
    <source>
        <dbReference type="Proteomes" id="UP001519343"/>
    </source>
</evidence>
<evidence type="ECO:0000256" key="1">
    <source>
        <dbReference type="ARBA" id="ARBA00023235"/>
    </source>
</evidence>
<keyword evidence="4" id="KW-1185">Reference proteome</keyword>
<dbReference type="Pfam" id="PF06026">
    <property type="entry name" value="Rib_5-P_isom_A"/>
    <property type="match status" value="1"/>
</dbReference>
<dbReference type="Gene3D" id="3.30.70.260">
    <property type="match status" value="1"/>
</dbReference>
<name>A0ABS4GTG6_9BACL</name>
<feature type="binding site" evidence="2">
    <location>
        <begin position="29"/>
        <end position="32"/>
    </location>
    <ligand>
        <name>substrate</name>
    </ligand>
</feature>
<evidence type="ECO:0000256" key="2">
    <source>
        <dbReference type="HAMAP-Rule" id="MF_00170"/>
    </source>
</evidence>
<protein>
    <recommendedName>
        <fullName evidence="2">Ribose-5-phosphate isomerase A</fullName>
        <ecNumber evidence="2">5.3.1.6</ecNumber>
    </recommendedName>
    <alternativeName>
        <fullName evidence="2">Phosphoriboisomerase A</fullName>
        <shortName evidence="2">PRI</shortName>
    </alternativeName>
</protein>
<dbReference type="Proteomes" id="UP001519343">
    <property type="component" value="Unassembled WGS sequence"/>
</dbReference>
<reference evidence="3 4" key="1">
    <citation type="submission" date="2021-03" db="EMBL/GenBank/DDBJ databases">
        <title>Genomic Encyclopedia of Type Strains, Phase IV (KMG-IV): sequencing the most valuable type-strain genomes for metagenomic binning, comparative biology and taxonomic classification.</title>
        <authorList>
            <person name="Goeker M."/>
        </authorList>
    </citation>
    <scope>NUCLEOTIDE SEQUENCE [LARGE SCALE GENOMIC DNA]</scope>
    <source>
        <strain evidence="3 4">DSM 24738</strain>
    </source>
</reference>
<dbReference type="EC" id="5.3.1.6" evidence="2"/>
<dbReference type="CDD" id="cd01398">
    <property type="entry name" value="RPI_A"/>
    <property type="match status" value="1"/>
</dbReference>
<gene>
    <name evidence="2" type="primary">rpiA</name>
    <name evidence="3" type="ORF">J2Z37_003587</name>
</gene>
<dbReference type="NCBIfam" id="TIGR00021">
    <property type="entry name" value="rpiA"/>
    <property type="match status" value="1"/>
</dbReference>
<dbReference type="InterPro" id="IPR004788">
    <property type="entry name" value="Ribose5P_isomerase_type_A"/>
</dbReference>
<comment type="pathway">
    <text evidence="2">Carbohydrate degradation; pentose phosphate pathway; D-ribose 5-phosphate from D-ribulose 5-phosphate (non-oxidative stage): step 1/1.</text>
</comment>
<dbReference type="InterPro" id="IPR037171">
    <property type="entry name" value="NagB/RpiA_transferase-like"/>
</dbReference>
<accession>A0ABS4GTG6</accession>
<comment type="function">
    <text evidence="2">Catalyzes the reversible conversion of ribose-5-phosphate to ribulose 5-phosphate.</text>
</comment>
<feature type="binding site" evidence="2">
    <location>
        <begin position="84"/>
        <end position="87"/>
    </location>
    <ligand>
        <name>substrate</name>
    </ligand>
</feature>
<dbReference type="HAMAP" id="MF_00170">
    <property type="entry name" value="Rib_5P_isom_A"/>
    <property type="match status" value="1"/>
</dbReference>
<comment type="subunit">
    <text evidence="2">Homodimer.</text>
</comment>
<dbReference type="GO" id="GO:0004751">
    <property type="term" value="F:ribose-5-phosphate isomerase activity"/>
    <property type="evidence" value="ECO:0007669"/>
    <property type="project" value="UniProtKB-EC"/>
</dbReference>
<dbReference type="Gene3D" id="3.40.50.1360">
    <property type="match status" value="1"/>
</dbReference>
<dbReference type="EMBL" id="JAGGKT010000012">
    <property type="protein sequence ID" value="MBP1933574.1"/>
    <property type="molecule type" value="Genomic_DNA"/>
</dbReference>
<dbReference type="SUPFAM" id="SSF75445">
    <property type="entry name" value="D-ribose-5-phosphate isomerase (RpiA), lid domain"/>
    <property type="match status" value="1"/>
</dbReference>
<evidence type="ECO:0000313" key="3">
    <source>
        <dbReference type="EMBL" id="MBP1933574.1"/>
    </source>
</evidence>
<dbReference type="NCBIfam" id="NF001924">
    <property type="entry name" value="PRK00702.1"/>
    <property type="match status" value="1"/>
</dbReference>
<dbReference type="RefSeq" id="WP_209811592.1">
    <property type="nucleotide sequence ID" value="NZ_JAGGKT010000012.1"/>
</dbReference>
<feature type="binding site" evidence="2">
    <location>
        <begin position="97"/>
        <end position="100"/>
    </location>
    <ligand>
        <name>substrate</name>
    </ligand>
</feature>
<dbReference type="SUPFAM" id="SSF100950">
    <property type="entry name" value="NagB/RpiA/CoA transferase-like"/>
    <property type="match status" value="1"/>
</dbReference>
<keyword evidence="1 2" id="KW-0413">Isomerase</keyword>
<dbReference type="PANTHER" id="PTHR11934">
    <property type="entry name" value="RIBOSE-5-PHOSPHATE ISOMERASE"/>
    <property type="match status" value="1"/>
</dbReference>
<sequence>MKPEELSKKLAGEKAVDYIEQDMLIGLGTGSTVFWTMQKLAERVKEGLRIQAVPTSTATEELARKLGIPLLTLEDVKELDLVIDGADEISAELDLIKGGGGALLREKLVALASKKRIIVADSGKLTEELGGFPLPIEIVRFGWEQTFSRVLQLGCQITLREAENTPFITDNGNYILDCKFDGITDPVGVHQQLKLLPGVIETGLFVQLADVVVVGFPDRFELLER</sequence>
<comment type="catalytic activity">
    <reaction evidence="2">
        <text>aldehydo-D-ribose 5-phosphate = D-ribulose 5-phosphate</text>
        <dbReference type="Rhea" id="RHEA:14657"/>
        <dbReference type="ChEBI" id="CHEBI:58121"/>
        <dbReference type="ChEBI" id="CHEBI:58273"/>
        <dbReference type="EC" id="5.3.1.6"/>
    </reaction>
</comment>
<comment type="similarity">
    <text evidence="2">Belongs to the ribose 5-phosphate isomerase family.</text>
</comment>